<evidence type="ECO:0000256" key="14">
    <source>
        <dbReference type="SAM" id="MobiDB-lite"/>
    </source>
</evidence>
<proteinExistence type="inferred from homology"/>
<evidence type="ECO:0000256" key="2">
    <source>
        <dbReference type="ARBA" id="ARBA00006734"/>
    </source>
</evidence>
<evidence type="ECO:0000256" key="5">
    <source>
        <dbReference type="ARBA" id="ARBA00022602"/>
    </source>
</evidence>
<keyword evidence="8" id="KW-0460">Magnesium</keyword>
<evidence type="ECO:0000256" key="3">
    <source>
        <dbReference type="ARBA" id="ARBA00012700"/>
    </source>
</evidence>
<name>A0AAN8I3L7_9EURO</name>
<evidence type="ECO:0000256" key="7">
    <source>
        <dbReference type="ARBA" id="ARBA00022737"/>
    </source>
</evidence>
<sequence length="461" mass="52433">MASTAESSTTTLLPPDAKPPKSKSAPYYSVHPHWQDVVPIPQADQPGALAAIAYSARYSEAMSYLRALMAENEVSERALALTEDLISMNPAHYTVWIYRMRILSGLWSASKDASDAKVIEVLGDETPSTGEQAEIDDTLWGNIQAELKWLDEVSFRNLKNYQIWHHRHALADLLPADPASSITSEPTPQLSANLHKRLSTFITSEQTFLAQILSLDTKNYHVWSYRQWLCTRFPSFLLPSPTTSPDRPSVASTYRSHPEVQAIDTMIVDDLRNNSAWSHRYFLLFGHHELSYAQSQKPTLILKQVNEEKLLHKAGIVDTQLVSAEIEYTKNEIRKAPQNGSSWNYIRGVLRHGDVDITSLREFCEEFLGPEADLWTDQWVDAEVEDSRTGKKKSESQEVGVRSSHAVEWLSEIYSKEGTDKGRRRAKECLRALGEKWDIIRKGYWDWRAEQIQVESTREAS</sequence>
<dbReference type="EC" id="2.5.1.58" evidence="4"/>
<dbReference type="Proteomes" id="UP001316803">
    <property type="component" value="Unassembled WGS sequence"/>
</dbReference>
<dbReference type="Pfam" id="PF01239">
    <property type="entry name" value="PPTA"/>
    <property type="match status" value="4"/>
</dbReference>
<gene>
    <name evidence="15" type="primary">RAM2</name>
    <name evidence="15" type="ORF">OHC33_010252</name>
</gene>
<dbReference type="EC" id="2.5.1.59" evidence="3"/>
<dbReference type="EMBL" id="JAKLMC020000044">
    <property type="protein sequence ID" value="KAK5948650.1"/>
    <property type="molecule type" value="Genomic_DNA"/>
</dbReference>
<evidence type="ECO:0000256" key="1">
    <source>
        <dbReference type="ARBA" id="ARBA00001946"/>
    </source>
</evidence>
<dbReference type="GO" id="GO:0004660">
    <property type="term" value="F:protein farnesyltransferase activity"/>
    <property type="evidence" value="ECO:0007669"/>
    <property type="project" value="UniProtKB-EC"/>
</dbReference>
<comment type="caution">
    <text evidence="15">The sequence shown here is derived from an EMBL/GenBank/DDBJ whole genome shotgun (WGS) entry which is preliminary data.</text>
</comment>
<evidence type="ECO:0000313" key="16">
    <source>
        <dbReference type="Proteomes" id="UP001316803"/>
    </source>
</evidence>
<dbReference type="GO" id="GO:0005953">
    <property type="term" value="C:CAAX-protein geranylgeranyltransferase complex"/>
    <property type="evidence" value="ECO:0007669"/>
    <property type="project" value="TreeGrafter"/>
</dbReference>
<evidence type="ECO:0000256" key="9">
    <source>
        <dbReference type="ARBA" id="ARBA00040965"/>
    </source>
</evidence>
<keyword evidence="5" id="KW-0637">Prenyltransferase</keyword>
<evidence type="ECO:0000256" key="11">
    <source>
        <dbReference type="ARBA" id="ARBA00042436"/>
    </source>
</evidence>
<dbReference type="PROSITE" id="PS51147">
    <property type="entry name" value="PFTA"/>
    <property type="match status" value="5"/>
</dbReference>
<evidence type="ECO:0000256" key="4">
    <source>
        <dbReference type="ARBA" id="ARBA00012702"/>
    </source>
</evidence>
<evidence type="ECO:0000313" key="15">
    <source>
        <dbReference type="EMBL" id="KAK5948650.1"/>
    </source>
</evidence>
<accession>A0AAN8I3L7</accession>
<dbReference type="GO" id="GO:0005965">
    <property type="term" value="C:protein farnesyltransferase complex"/>
    <property type="evidence" value="ECO:0007669"/>
    <property type="project" value="TreeGrafter"/>
</dbReference>
<feature type="region of interest" description="Disordered" evidence="14">
    <location>
        <begin position="1"/>
        <end position="26"/>
    </location>
</feature>
<evidence type="ECO:0000256" key="6">
    <source>
        <dbReference type="ARBA" id="ARBA00022679"/>
    </source>
</evidence>
<evidence type="ECO:0000256" key="10">
    <source>
        <dbReference type="ARBA" id="ARBA00041392"/>
    </source>
</evidence>
<reference evidence="15 16" key="1">
    <citation type="submission" date="2022-12" db="EMBL/GenBank/DDBJ databases">
        <title>Genomic features and morphological characterization of a novel Knufia sp. strain isolated from spacecraft assembly facility.</title>
        <authorList>
            <person name="Teixeira M."/>
            <person name="Chander A.M."/>
            <person name="Stajich J.E."/>
            <person name="Venkateswaran K."/>
        </authorList>
    </citation>
    <scope>NUCLEOTIDE SEQUENCE [LARGE SCALE GENOMIC DNA]</scope>
    <source>
        <strain evidence="15 16">FJI-L2-BK-P2</strain>
    </source>
</reference>
<dbReference type="Gene3D" id="1.25.40.120">
    <property type="entry name" value="Protein prenylyltransferase"/>
    <property type="match status" value="1"/>
</dbReference>
<dbReference type="PANTHER" id="PTHR11129">
    <property type="entry name" value="PROTEIN FARNESYLTRANSFERASE ALPHA SUBUNIT/RAB GERANYLGERANYL TRANSFERASE ALPHA SUBUNIT"/>
    <property type="match status" value="1"/>
</dbReference>
<comment type="similarity">
    <text evidence="2">Belongs to the protein prenyltransferase subunit alpha family.</text>
</comment>
<evidence type="ECO:0000256" key="8">
    <source>
        <dbReference type="ARBA" id="ARBA00022842"/>
    </source>
</evidence>
<dbReference type="PANTHER" id="PTHR11129:SF1">
    <property type="entry name" value="PROTEIN FARNESYLTRANSFERASE_GERANYLGERANYLTRANSFERASE TYPE-1 SUBUNIT ALPHA"/>
    <property type="match status" value="1"/>
</dbReference>
<comment type="cofactor">
    <cofactor evidence="1">
        <name>Mg(2+)</name>
        <dbReference type="ChEBI" id="CHEBI:18420"/>
    </cofactor>
</comment>
<protein>
    <recommendedName>
        <fullName evidence="9">Protein farnesyltransferase/geranylgeranyltransferase type-1 subunit alpha</fullName>
        <ecNumber evidence="4">2.5.1.58</ecNumber>
        <ecNumber evidence="3">2.5.1.59</ecNumber>
    </recommendedName>
    <alternativeName>
        <fullName evidence="12">CAAX farnesyltransferase subunit alpha</fullName>
    </alternativeName>
    <alternativeName>
        <fullName evidence="11">FTase-alpha</fullName>
    </alternativeName>
    <alternativeName>
        <fullName evidence="10">Ras proteins prenyltransferase subunit alpha</fullName>
    </alternativeName>
    <alternativeName>
        <fullName evidence="13">Type I protein geranyl-geranyltransferase subunit alpha</fullName>
    </alternativeName>
</protein>
<organism evidence="15 16">
    <name type="scientific">Knufia fluminis</name>
    <dbReference type="NCBI Taxonomy" id="191047"/>
    <lineage>
        <taxon>Eukaryota</taxon>
        <taxon>Fungi</taxon>
        <taxon>Dikarya</taxon>
        <taxon>Ascomycota</taxon>
        <taxon>Pezizomycotina</taxon>
        <taxon>Eurotiomycetes</taxon>
        <taxon>Chaetothyriomycetidae</taxon>
        <taxon>Chaetothyriales</taxon>
        <taxon>Trichomeriaceae</taxon>
        <taxon>Knufia</taxon>
    </lineage>
</organism>
<dbReference type="GO" id="GO:0004662">
    <property type="term" value="F:CAAX-protein geranylgeranyltransferase activity"/>
    <property type="evidence" value="ECO:0007669"/>
    <property type="project" value="UniProtKB-EC"/>
</dbReference>
<feature type="compositionally biased region" description="Low complexity" evidence="14">
    <location>
        <begin position="1"/>
        <end position="15"/>
    </location>
</feature>
<evidence type="ECO:0000256" key="12">
    <source>
        <dbReference type="ARBA" id="ARBA00043086"/>
    </source>
</evidence>
<keyword evidence="16" id="KW-1185">Reference proteome</keyword>
<dbReference type="AlphaFoldDB" id="A0AAN8I3L7"/>
<evidence type="ECO:0000256" key="13">
    <source>
        <dbReference type="ARBA" id="ARBA00043219"/>
    </source>
</evidence>
<dbReference type="InterPro" id="IPR002088">
    <property type="entry name" value="Prenyl_trans_a"/>
</dbReference>
<keyword evidence="6 15" id="KW-0808">Transferase</keyword>
<dbReference type="SUPFAM" id="SSF48439">
    <property type="entry name" value="Protein prenylyltransferase"/>
    <property type="match status" value="1"/>
</dbReference>
<keyword evidence="7" id="KW-0677">Repeat</keyword>